<accession>A0AAD1XH61</accession>
<feature type="region of interest" description="Disordered" evidence="1">
    <location>
        <begin position="284"/>
        <end position="403"/>
    </location>
</feature>
<feature type="compositionally biased region" description="Basic and acidic residues" evidence="1">
    <location>
        <begin position="1"/>
        <end position="27"/>
    </location>
</feature>
<keyword evidence="3" id="KW-1185">Reference proteome</keyword>
<gene>
    <name evidence="2" type="ORF">ECRASSUSDP1_LOCUS13944</name>
</gene>
<sequence length="713" mass="81799">MEQSEGDRIDRGGSEDGGVKKGDRQGDDPICSSSLNANVEESTENHWEFTKECLADAKKIIDANKFLTEKQHTRIDILLMGIVLSATDLTIEAAWDLIKQCENFLAKGEKCKLPNCPKAVSPNHTSKTHSPVKSCCCQPSEEFRINFFLNNISIPDCPKKEDDLVKDYIRLKGQTAIFKAKISEKILEDPEDFVDLLFIEPDKLDEEEKVTKEKGLKELMKHFCPCEIFKEWNNLNEGRTCHSKSISTIGSNYCQAGIPSVTIHPPLTDPSSYQHYMALQTTQEPPSINMPAESSSKIPQRVQPNRRSKKWRGSRQESDSSFDIEAELEKSDESEDEVEDEVEEFALEENEFKDPPQTPSHSSSEEFLPKGESKNKRKKKRAKTKKNLKKKLKKQQRRQLKEEVGHLEQNLEDFKEIEGDLSAEVRPRWANGRLKRDPAQEQGCVRKIAFYLGKKVSCCICFEENIVFDDENVIMNYKCHPTAHFYHTECLKEMVTDRLENAINPTKCYAHRCKKYLGQVSLNQRFLAVRNLLDPSHIPLHSITQLNQSLYQGGNLFYCYNCDEVMKGAKVNKKKPALTDNCSQKCKNLSYNLLEVSKLYVYFKYGKIKPPSLTKMKELKNKGIDPKDLAEKAINRVRLDFVKCDLCNKWKKKQFKISCNCSKAEIKEFSKTIQSSEEPKSKETIGKFTKKEKDLPQMSKEEPKVLKSSIPQK</sequence>
<feature type="region of interest" description="Disordered" evidence="1">
    <location>
        <begin position="672"/>
        <end position="713"/>
    </location>
</feature>
<dbReference type="EMBL" id="CAMPGE010013905">
    <property type="protein sequence ID" value="CAI2372613.1"/>
    <property type="molecule type" value="Genomic_DNA"/>
</dbReference>
<proteinExistence type="predicted"/>
<evidence type="ECO:0000313" key="2">
    <source>
        <dbReference type="EMBL" id="CAI2372613.1"/>
    </source>
</evidence>
<feature type="compositionally biased region" description="Acidic residues" evidence="1">
    <location>
        <begin position="320"/>
        <end position="351"/>
    </location>
</feature>
<feature type="compositionally biased region" description="Basic and acidic residues" evidence="1">
    <location>
        <begin position="677"/>
        <end position="705"/>
    </location>
</feature>
<feature type="compositionally biased region" description="Basic residues" evidence="1">
    <location>
        <begin position="304"/>
        <end position="313"/>
    </location>
</feature>
<organism evidence="2 3">
    <name type="scientific">Euplotes crassus</name>
    <dbReference type="NCBI Taxonomy" id="5936"/>
    <lineage>
        <taxon>Eukaryota</taxon>
        <taxon>Sar</taxon>
        <taxon>Alveolata</taxon>
        <taxon>Ciliophora</taxon>
        <taxon>Intramacronucleata</taxon>
        <taxon>Spirotrichea</taxon>
        <taxon>Hypotrichia</taxon>
        <taxon>Euplotida</taxon>
        <taxon>Euplotidae</taxon>
        <taxon>Moneuplotes</taxon>
    </lineage>
</organism>
<reference evidence="2" key="1">
    <citation type="submission" date="2023-07" db="EMBL/GenBank/DDBJ databases">
        <authorList>
            <consortium name="AG Swart"/>
            <person name="Singh M."/>
            <person name="Singh A."/>
            <person name="Seah K."/>
            <person name="Emmerich C."/>
        </authorList>
    </citation>
    <scope>NUCLEOTIDE SEQUENCE</scope>
    <source>
        <strain evidence="2">DP1</strain>
    </source>
</reference>
<feature type="compositionally biased region" description="Basic residues" evidence="1">
    <location>
        <begin position="375"/>
        <end position="398"/>
    </location>
</feature>
<protein>
    <recommendedName>
        <fullName evidence="4">RING-type domain-containing protein</fullName>
    </recommendedName>
</protein>
<feature type="compositionally biased region" description="Polar residues" evidence="1">
    <location>
        <begin position="284"/>
        <end position="303"/>
    </location>
</feature>
<evidence type="ECO:0000256" key="1">
    <source>
        <dbReference type="SAM" id="MobiDB-lite"/>
    </source>
</evidence>
<dbReference type="AlphaFoldDB" id="A0AAD1XH61"/>
<evidence type="ECO:0000313" key="3">
    <source>
        <dbReference type="Proteomes" id="UP001295684"/>
    </source>
</evidence>
<evidence type="ECO:0008006" key="4">
    <source>
        <dbReference type="Google" id="ProtNLM"/>
    </source>
</evidence>
<feature type="region of interest" description="Disordered" evidence="1">
    <location>
        <begin position="1"/>
        <end position="37"/>
    </location>
</feature>
<name>A0AAD1XH61_EUPCR</name>
<feature type="compositionally biased region" description="Basic and acidic residues" evidence="1">
    <location>
        <begin position="363"/>
        <end position="374"/>
    </location>
</feature>
<dbReference type="Proteomes" id="UP001295684">
    <property type="component" value="Unassembled WGS sequence"/>
</dbReference>
<comment type="caution">
    <text evidence="2">The sequence shown here is derived from an EMBL/GenBank/DDBJ whole genome shotgun (WGS) entry which is preliminary data.</text>
</comment>